<evidence type="ECO:0000313" key="2">
    <source>
        <dbReference type="Proteomes" id="UP001460888"/>
    </source>
</evidence>
<dbReference type="InterPro" id="IPR012347">
    <property type="entry name" value="Ferritin-like"/>
</dbReference>
<dbReference type="PANTHER" id="PTHR42932:SF1">
    <property type="entry name" value="GENERAL STRESS PROTEIN 20U"/>
    <property type="match status" value="1"/>
</dbReference>
<dbReference type="EMBL" id="APND01000004">
    <property type="protein sequence ID" value="MES1930208.1"/>
    <property type="molecule type" value="Genomic_DNA"/>
</dbReference>
<dbReference type="Proteomes" id="UP001460888">
    <property type="component" value="Unassembled WGS sequence"/>
</dbReference>
<gene>
    <name evidence="1" type="ORF">SADO_13173</name>
</gene>
<dbReference type="PANTHER" id="PTHR42932">
    <property type="entry name" value="GENERAL STRESS PROTEIN 20U"/>
    <property type="match status" value="1"/>
</dbReference>
<dbReference type="InterPro" id="IPR002177">
    <property type="entry name" value="DPS_DNA-bd"/>
</dbReference>
<dbReference type="InterPro" id="IPR009078">
    <property type="entry name" value="Ferritin-like_SF"/>
</dbReference>
<comment type="caution">
    <text evidence="1">The sequence shown here is derived from an EMBL/GenBank/DDBJ whole genome shotgun (WGS) entry which is preliminary data.</text>
</comment>
<protein>
    <submittedName>
        <fullName evidence="1">DNA starvation/stationary phase protection protein Dps</fullName>
    </submittedName>
</protein>
<sequence>MSFANRYSIGKELLMKTSSSHVRADNSDQDLQGRIETELSDAGLMRATAVGQRLRADMDRELRDVSSEHESAGAKVAPIADDRQEMALPPYSAVQLPHEDTQTACAILNQSLADCINLQLQSQQAKWEASADGLNRLSDLFEEIGRTMCEHQEQAAARILAMGGTAHGTLIHVCERSGLAGDSSAEMPATTPIDTISSALDVMCTPLDGDIEVLAEIGDAASADILTALWYTCALYRDSLGKQGSV</sequence>
<evidence type="ECO:0000313" key="1">
    <source>
        <dbReference type="EMBL" id="MES1930208.1"/>
    </source>
</evidence>
<proteinExistence type="predicted"/>
<dbReference type="SUPFAM" id="SSF47240">
    <property type="entry name" value="Ferritin-like"/>
    <property type="match status" value="1"/>
</dbReference>
<dbReference type="Gene3D" id="1.20.1260.10">
    <property type="match status" value="1"/>
</dbReference>
<name>A0ABV2B2V4_9GAMM</name>
<reference evidence="1 2" key="1">
    <citation type="submission" date="2013-03" db="EMBL/GenBank/DDBJ databases">
        <title>Salinisphaera dokdonensis CL-ES53 Genome Sequencing.</title>
        <authorList>
            <person name="Li C."/>
            <person name="Lai Q."/>
            <person name="Shao Z."/>
        </authorList>
    </citation>
    <scope>NUCLEOTIDE SEQUENCE [LARGE SCALE GENOMIC DNA]</scope>
    <source>
        <strain evidence="1 2">CL-ES53</strain>
    </source>
</reference>
<organism evidence="1 2">
    <name type="scientific">Salinisphaera dokdonensis CL-ES53</name>
    <dbReference type="NCBI Taxonomy" id="1304272"/>
    <lineage>
        <taxon>Bacteria</taxon>
        <taxon>Pseudomonadati</taxon>
        <taxon>Pseudomonadota</taxon>
        <taxon>Gammaproteobacteria</taxon>
        <taxon>Salinisphaerales</taxon>
        <taxon>Salinisphaeraceae</taxon>
        <taxon>Salinisphaera</taxon>
    </lineage>
</organism>
<keyword evidence="2" id="KW-1185">Reference proteome</keyword>
<accession>A0ABV2B2V4</accession>